<evidence type="ECO:0000313" key="2">
    <source>
        <dbReference type="Proteomes" id="UP000004699"/>
    </source>
</evidence>
<reference evidence="2" key="1">
    <citation type="journal article" date="2013" name="BMC Microbiol.">
        <title>Taxonomy and evolution of bacteriochlorophyll a-containing members of the OM60/NOR5 clade of marine gammaproteobacteria: description of Luminiphilus syltensis gen. nov., sp. nov., reclassification of Haliea rubra as Pseudohaliea rubra gen. nov., comb. nov., and emendation of Chromatocurvus halotolerans.</title>
        <authorList>
            <person name="Spring S."/>
            <person name="Riedel T."/>
            <person name="Sproer C."/>
            <person name="Yan S."/>
            <person name="Harder J."/>
            <person name="Fuchs B.M."/>
        </authorList>
    </citation>
    <scope>NUCLEOTIDE SEQUENCE [LARGE SCALE GENOMIC DNA]</scope>
    <source>
        <strain evidence="2">NOR51-B</strain>
    </source>
</reference>
<dbReference type="AlphaFoldDB" id="B8KYM9"/>
<dbReference type="Pfam" id="PF03567">
    <property type="entry name" value="Sulfotransfer_2"/>
    <property type="match status" value="1"/>
</dbReference>
<dbReference type="InterPro" id="IPR005331">
    <property type="entry name" value="Sulfotransferase"/>
</dbReference>
<protein>
    <recommendedName>
        <fullName evidence="3">Sulfotransferase family protein</fullName>
    </recommendedName>
</protein>
<proteinExistence type="predicted"/>
<dbReference type="STRING" id="565045.NOR51B_193"/>
<dbReference type="GO" id="GO:0008146">
    <property type="term" value="F:sulfotransferase activity"/>
    <property type="evidence" value="ECO:0007669"/>
    <property type="project" value="InterPro"/>
</dbReference>
<dbReference type="HOGENOM" id="CLU_094945_2_0_6"/>
<sequence length="179" mass="21319">MANLYGIRAIEKNVLTLQHMTAPELLRAGLIDEHTLQSYFKFTVIREPFDRMASDFFWQKQHDAHGEFEDLGFTAYLEKAKRIVSEKRFFEKRHYDHFRPMTDYCINEGKLLVDDILRLEYIEDELTRIADYLGNFQLPHLNHVRSYDELRTTENIERVHELYAGDKLLHDNVEAILGR</sequence>
<organism evidence="1 2">
    <name type="scientific">Luminiphilus syltensis NOR5-1B</name>
    <dbReference type="NCBI Taxonomy" id="565045"/>
    <lineage>
        <taxon>Bacteria</taxon>
        <taxon>Pseudomonadati</taxon>
        <taxon>Pseudomonadota</taxon>
        <taxon>Gammaproteobacteria</taxon>
        <taxon>Cellvibrionales</taxon>
        <taxon>Halieaceae</taxon>
        <taxon>Luminiphilus</taxon>
    </lineage>
</organism>
<evidence type="ECO:0008006" key="3">
    <source>
        <dbReference type="Google" id="ProtNLM"/>
    </source>
</evidence>
<evidence type="ECO:0000313" key="1">
    <source>
        <dbReference type="EMBL" id="EED34256.1"/>
    </source>
</evidence>
<gene>
    <name evidence="1" type="ORF">NOR51B_193</name>
</gene>
<keyword evidence="2" id="KW-1185">Reference proteome</keyword>
<dbReference type="EMBL" id="DS999411">
    <property type="protein sequence ID" value="EED34256.1"/>
    <property type="molecule type" value="Genomic_DNA"/>
</dbReference>
<dbReference type="Proteomes" id="UP000004699">
    <property type="component" value="Unassembled WGS sequence"/>
</dbReference>
<name>B8KYM9_9GAMM</name>
<dbReference type="GO" id="GO:0016020">
    <property type="term" value="C:membrane"/>
    <property type="evidence" value="ECO:0007669"/>
    <property type="project" value="InterPro"/>
</dbReference>
<accession>B8KYM9</accession>